<evidence type="ECO:0000256" key="6">
    <source>
        <dbReference type="ARBA" id="ARBA00022741"/>
    </source>
</evidence>
<sequence length="122" mass="14322">MKHLSDNKSVIIDRYSYSGVAYSISKEPNNDIFDWCMKMEEDLPSPDLIFCLTFDNLQKLTSRSGFGEERFETVDFQTKVAKAYERIATYFPKQWHWIECSNKSEDQLHSEILRIVKSKLAV</sequence>
<dbReference type="GO" id="GO:0005524">
    <property type="term" value="F:ATP binding"/>
    <property type="evidence" value="ECO:0007669"/>
    <property type="project" value="UniProtKB-KW"/>
</dbReference>
<dbReference type="Pfam" id="PF02223">
    <property type="entry name" value="Thymidylate_kin"/>
    <property type="match status" value="1"/>
</dbReference>
<keyword evidence="5" id="KW-0545">Nucleotide biosynthesis</keyword>
<evidence type="ECO:0000256" key="3">
    <source>
        <dbReference type="ARBA" id="ARBA00012980"/>
    </source>
</evidence>
<evidence type="ECO:0000256" key="1">
    <source>
        <dbReference type="ARBA" id="ARBA00004992"/>
    </source>
</evidence>
<evidence type="ECO:0000256" key="7">
    <source>
        <dbReference type="ARBA" id="ARBA00022777"/>
    </source>
</evidence>
<dbReference type="GO" id="GO:0009165">
    <property type="term" value="P:nucleotide biosynthetic process"/>
    <property type="evidence" value="ECO:0007669"/>
    <property type="project" value="UniProtKB-KW"/>
</dbReference>
<comment type="similarity">
    <text evidence="2">Belongs to the thymidylate kinase family.</text>
</comment>
<dbReference type="PANTHER" id="PTHR10344">
    <property type="entry name" value="THYMIDYLATE KINASE"/>
    <property type="match status" value="1"/>
</dbReference>
<keyword evidence="6" id="KW-0547">Nucleotide-binding</keyword>
<name>A0ABD2QMQ1_9PLAT</name>
<organism evidence="10 11">
    <name type="scientific">Cichlidogyrus casuarinus</name>
    <dbReference type="NCBI Taxonomy" id="1844966"/>
    <lineage>
        <taxon>Eukaryota</taxon>
        <taxon>Metazoa</taxon>
        <taxon>Spiralia</taxon>
        <taxon>Lophotrochozoa</taxon>
        <taxon>Platyhelminthes</taxon>
        <taxon>Monogenea</taxon>
        <taxon>Monopisthocotylea</taxon>
        <taxon>Dactylogyridea</taxon>
        <taxon>Ancyrocephalidae</taxon>
        <taxon>Cichlidogyrus</taxon>
    </lineage>
</organism>
<evidence type="ECO:0000256" key="2">
    <source>
        <dbReference type="ARBA" id="ARBA00009776"/>
    </source>
</evidence>
<dbReference type="InterPro" id="IPR027417">
    <property type="entry name" value="P-loop_NTPase"/>
</dbReference>
<dbReference type="InterPro" id="IPR039430">
    <property type="entry name" value="Thymidylate_kin-like_dom"/>
</dbReference>
<dbReference type="SUPFAM" id="SSF52540">
    <property type="entry name" value="P-loop containing nucleoside triphosphate hydrolases"/>
    <property type="match status" value="1"/>
</dbReference>
<comment type="caution">
    <text evidence="10">The sequence shown here is derived from an EMBL/GenBank/DDBJ whole genome shotgun (WGS) entry which is preliminary data.</text>
</comment>
<dbReference type="GO" id="GO:0004798">
    <property type="term" value="F:dTMP kinase activity"/>
    <property type="evidence" value="ECO:0007669"/>
    <property type="project" value="UniProtKB-EC"/>
</dbReference>
<proteinExistence type="inferred from homology"/>
<evidence type="ECO:0000256" key="4">
    <source>
        <dbReference type="ARBA" id="ARBA00022679"/>
    </source>
</evidence>
<evidence type="ECO:0000256" key="5">
    <source>
        <dbReference type="ARBA" id="ARBA00022727"/>
    </source>
</evidence>
<dbReference type="EC" id="2.7.4.9" evidence="3"/>
<keyword evidence="4" id="KW-0808">Transferase</keyword>
<evidence type="ECO:0000256" key="8">
    <source>
        <dbReference type="ARBA" id="ARBA00022840"/>
    </source>
</evidence>
<keyword evidence="11" id="KW-1185">Reference proteome</keyword>
<gene>
    <name evidence="10" type="ORF">Ciccas_000498</name>
</gene>
<comment type="pathway">
    <text evidence="1">Pyrimidine metabolism; dTTP biosynthesis.</text>
</comment>
<feature type="domain" description="Thymidylate kinase-like" evidence="9">
    <location>
        <begin position="3"/>
        <end position="112"/>
    </location>
</feature>
<dbReference type="Proteomes" id="UP001626550">
    <property type="component" value="Unassembled WGS sequence"/>
</dbReference>
<dbReference type="InterPro" id="IPR018095">
    <property type="entry name" value="Thymidylate_kin_CS"/>
</dbReference>
<dbReference type="PROSITE" id="PS01331">
    <property type="entry name" value="THYMIDYLATE_KINASE"/>
    <property type="match status" value="1"/>
</dbReference>
<accession>A0ABD2QMQ1</accession>
<dbReference type="EMBL" id="JBJKFK010000027">
    <property type="protein sequence ID" value="KAL3320813.1"/>
    <property type="molecule type" value="Genomic_DNA"/>
</dbReference>
<evidence type="ECO:0000313" key="11">
    <source>
        <dbReference type="Proteomes" id="UP001626550"/>
    </source>
</evidence>
<protein>
    <recommendedName>
        <fullName evidence="3">dTMP kinase</fullName>
        <ecNumber evidence="3">2.7.4.9</ecNumber>
    </recommendedName>
</protein>
<dbReference type="PANTHER" id="PTHR10344:SF1">
    <property type="entry name" value="THYMIDYLATE KINASE"/>
    <property type="match status" value="1"/>
</dbReference>
<dbReference type="Gene3D" id="3.40.50.300">
    <property type="entry name" value="P-loop containing nucleotide triphosphate hydrolases"/>
    <property type="match status" value="1"/>
</dbReference>
<reference evidence="10 11" key="1">
    <citation type="submission" date="2024-11" db="EMBL/GenBank/DDBJ databases">
        <title>Adaptive evolution of stress response genes in parasites aligns with host niche diversity.</title>
        <authorList>
            <person name="Hahn C."/>
            <person name="Resl P."/>
        </authorList>
    </citation>
    <scope>NUCLEOTIDE SEQUENCE [LARGE SCALE GENOMIC DNA]</scope>
    <source>
        <strain evidence="10">EGGRZ-B1_66</strain>
        <tissue evidence="10">Body</tissue>
    </source>
</reference>
<evidence type="ECO:0000313" key="10">
    <source>
        <dbReference type="EMBL" id="KAL3320813.1"/>
    </source>
</evidence>
<keyword evidence="7" id="KW-0418">Kinase</keyword>
<evidence type="ECO:0000259" key="9">
    <source>
        <dbReference type="Pfam" id="PF02223"/>
    </source>
</evidence>
<dbReference type="AlphaFoldDB" id="A0ABD2QMQ1"/>
<keyword evidence="8" id="KW-0067">ATP-binding</keyword>